<dbReference type="Gene3D" id="1.25.40.10">
    <property type="entry name" value="Tetratricopeptide repeat domain"/>
    <property type="match status" value="1"/>
</dbReference>
<dbReference type="GO" id="GO:0006890">
    <property type="term" value="P:retrograde vesicle-mediated transport, Golgi to endoplasmic reticulum"/>
    <property type="evidence" value="ECO:0007669"/>
    <property type="project" value="UniProtKB-UniRule"/>
</dbReference>
<protein>
    <recommendedName>
        <fullName evidence="12">Coatomer subunit epsilon</fullName>
    </recommendedName>
</protein>
<dbReference type="InterPro" id="IPR006822">
    <property type="entry name" value="Coatomer_esu"/>
</dbReference>
<evidence type="ECO:0000256" key="8">
    <source>
        <dbReference type="ARBA" id="ARBA00023034"/>
    </source>
</evidence>
<evidence type="ECO:0000313" key="13">
    <source>
        <dbReference type="EMBL" id="GHP03615.1"/>
    </source>
</evidence>
<dbReference type="OrthoDB" id="310217at2759"/>
<dbReference type="FunFam" id="1.25.40.10:FF:000140">
    <property type="entry name" value="Coatomer subunit epsilon"/>
    <property type="match status" value="1"/>
</dbReference>
<gene>
    <name evidence="13" type="ORF">PPROV_000237000</name>
</gene>
<keyword evidence="6 12" id="KW-0931">ER-Golgi transport</keyword>
<dbReference type="GO" id="GO:0000139">
    <property type="term" value="C:Golgi membrane"/>
    <property type="evidence" value="ECO:0007669"/>
    <property type="project" value="UniProtKB-SubCell"/>
</dbReference>
<dbReference type="Pfam" id="PF04733">
    <property type="entry name" value="Coatomer_E"/>
    <property type="match status" value="1"/>
</dbReference>
<keyword evidence="4 12" id="KW-0813">Transport</keyword>
<keyword evidence="7 12" id="KW-0653">Protein transport</keyword>
<dbReference type="GO" id="GO:0030126">
    <property type="term" value="C:COPI vesicle coat"/>
    <property type="evidence" value="ECO:0007669"/>
    <property type="project" value="TreeGrafter"/>
</dbReference>
<dbReference type="GO" id="GO:0006891">
    <property type="term" value="P:intra-Golgi vesicle-mediated transport"/>
    <property type="evidence" value="ECO:0007669"/>
    <property type="project" value="TreeGrafter"/>
</dbReference>
<dbReference type="InterPro" id="IPR011990">
    <property type="entry name" value="TPR-like_helical_dom_sf"/>
</dbReference>
<accession>A0A830H9G7</accession>
<evidence type="ECO:0000256" key="11">
    <source>
        <dbReference type="ARBA" id="ARBA00025582"/>
    </source>
</evidence>
<evidence type="ECO:0000256" key="6">
    <source>
        <dbReference type="ARBA" id="ARBA00022892"/>
    </source>
</evidence>
<keyword evidence="14" id="KW-1185">Reference proteome</keyword>
<comment type="subcellular location">
    <subcellularLocation>
        <location evidence="2">Cytoplasmic vesicle</location>
        <location evidence="2">COPI-coated vesicle membrane</location>
        <topology evidence="2">Peripheral membrane protein</topology>
        <orientation evidence="2">Cytoplasmic side</orientation>
    </subcellularLocation>
    <subcellularLocation>
        <location evidence="1">Golgi apparatus membrane</location>
        <topology evidence="1">Peripheral membrane protein</topology>
        <orientation evidence="1">Cytoplasmic side</orientation>
    </subcellularLocation>
</comment>
<keyword evidence="10 12" id="KW-0968">Cytoplasmic vesicle</keyword>
<evidence type="ECO:0000256" key="10">
    <source>
        <dbReference type="ARBA" id="ARBA00023329"/>
    </source>
</evidence>
<evidence type="ECO:0000313" key="14">
    <source>
        <dbReference type="Proteomes" id="UP000660262"/>
    </source>
</evidence>
<dbReference type="AlphaFoldDB" id="A0A830H9G7"/>
<evidence type="ECO:0000256" key="5">
    <source>
        <dbReference type="ARBA" id="ARBA00022490"/>
    </source>
</evidence>
<evidence type="ECO:0000256" key="7">
    <source>
        <dbReference type="ARBA" id="ARBA00022927"/>
    </source>
</evidence>
<evidence type="ECO:0000256" key="3">
    <source>
        <dbReference type="ARBA" id="ARBA00008827"/>
    </source>
</evidence>
<dbReference type="Proteomes" id="UP000660262">
    <property type="component" value="Unassembled WGS sequence"/>
</dbReference>
<dbReference type="SUPFAM" id="SSF48452">
    <property type="entry name" value="TPR-like"/>
    <property type="match status" value="1"/>
</dbReference>
<dbReference type="PANTHER" id="PTHR10805">
    <property type="entry name" value="COATOMER SUBUNIT EPSILON"/>
    <property type="match status" value="1"/>
</dbReference>
<evidence type="ECO:0000256" key="12">
    <source>
        <dbReference type="PIRNR" id="PIRNR016478"/>
    </source>
</evidence>
<dbReference type="GO" id="GO:0006888">
    <property type="term" value="P:endoplasmic reticulum to Golgi vesicle-mediated transport"/>
    <property type="evidence" value="ECO:0007669"/>
    <property type="project" value="TreeGrafter"/>
</dbReference>
<sequence length="291" mass="31512">MADGALFPVANALAIGAYQQAVNEAQTLMGLSETEATERDALMYRAYIAMGSPKVVLDEVTDGAPMALQAVKLLARYVNSNGAESDAILATITEWLADPACSTNPTVLLMAATIYAREGNYNEALKCSHVGTTLDLMAMSVQMFLQLDRVDFAEKQLRAMSQLDDDATLTQLATAWVNVRLGANKIQEAYYVYSELGEKFSWTARLYAGCAACQMHMGRFEEAERDLLEALSKDAKDSDALANLIACAMHLGKPTARHVTQLTSVDPNHPALLRMKSLEDSFARASAASVA</sequence>
<dbReference type="GO" id="GO:0005198">
    <property type="term" value="F:structural molecule activity"/>
    <property type="evidence" value="ECO:0007669"/>
    <property type="project" value="UniProtKB-UniRule"/>
</dbReference>
<keyword evidence="9 12" id="KW-0472">Membrane</keyword>
<keyword evidence="8 12" id="KW-0333">Golgi apparatus</keyword>
<dbReference type="PANTHER" id="PTHR10805:SF0">
    <property type="entry name" value="COATOMER SUBUNIT EPSILON"/>
    <property type="match status" value="1"/>
</dbReference>
<comment type="function">
    <text evidence="11 12">The coatomer is a cytosolic protein complex that binds to dilysine motifs and reversibly associates with Golgi non-clathrin-coated vesicles, which further mediate biosynthetic protein transport from the ER, via the Golgi up to the trans Golgi network. The coatomer complex is required for budding from Golgi membranes, and is essential for the retrograde Golgi-to-ER transport of dilysine-tagged proteins.</text>
</comment>
<keyword evidence="5 12" id="KW-0963">Cytoplasm</keyword>
<reference evidence="13" key="1">
    <citation type="submission" date="2020-10" db="EMBL/GenBank/DDBJ databases">
        <title>Unveiling of a novel bifunctional photoreceptor, Dualchrome1, isolated from a cosmopolitan green alga.</title>
        <authorList>
            <person name="Suzuki S."/>
            <person name="Kawachi M."/>
        </authorList>
    </citation>
    <scope>NUCLEOTIDE SEQUENCE</scope>
    <source>
        <strain evidence="13">NIES 2893</strain>
    </source>
</reference>
<evidence type="ECO:0000256" key="1">
    <source>
        <dbReference type="ARBA" id="ARBA00004255"/>
    </source>
</evidence>
<evidence type="ECO:0000256" key="4">
    <source>
        <dbReference type="ARBA" id="ARBA00022448"/>
    </source>
</evidence>
<evidence type="ECO:0000256" key="9">
    <source>
        <dbReference type="ARBA" id="ARBA00023136"/>
    </source>
</evidence>
<evidence type="ECO:0000256" key="2">
    <source>
        <dbReference type="ARBA" id="ARBA00004347"/>
    </source>
</evidence>
<comment type="caution">
    <text evidence="13">The sequence shown here is derived from an EMBL/GenBank/DDBJ whole genome shotgun (WGS) entry which is preliminary data.</text>
</comment>
<dbReference type="EMBL" id="BNJQ01000005">
    <property type="protein sequence ID" value="GHP03615.1"/>
    <property type="molecule type" value="Genomic_DNA"/>
</dbReference>
<organism evidence="13 14">
    <name type="scientific">Pycnococcus provasolii</name>
    <dbReference type="NCBI Taxonomy" id="41880"/>
    <lineage>
        <taxon>Eukaryota</taxon>
        <taxon>Viridiplantae</taxon>
        <taxon>Chlorophyta</taxon>
        <taxon>Pseudoscourfieldiophyceae</taxon>
        <taxon>Pseudoscourfieldiales</taxon>
        <taxon>Pycnococcaceae</taxon>
        <taxon>Pycnococcus</taxon>
    </lineage>
</organism>
<dbReference type="GO" id="GO:0015031">
    <property type="term" value="P:protein transport"/>
    <property type="evidence" value="ECO:0007669"/>
    <property type="project" value="UniProtKB-UniRule"/>
</dbReference>
<proteinExistence type="inferred from homology"/>
<comment type="similarity">
    <text evidence="3 12">Belongs to the COPE family.</text>
</comment>
<dbReference type="PIRSF" id="PIRSF016478">
    <property type="entry name" value="Coatomer_esu"/>
    <property type="match status" value="1"/>
</dbReference>
<name>A0A830H9G7_9CHLO</name>